<proteinExistence type="predicted"/>
<dbReference type="GO" id="GO:0008408">
    <property type="term" value="F:3'-5' exonuclease activity"/>
    <property type="evidence" value="ECO:0007669"/>
    <property type="project" value="InterPro"/>
</dbReference>
<evidence type="ECO:0000313" key="4">
    <source>
        <dbReference type="Proteomes" id="UP000593626"/>
    </source>
</evidence>
<accession>A0A7S8HFX8</accession>
<reference evidence="3 4" key="1">
    <citation type="submission" date="2019-07" db="EMBL/GenBank/DDBJ databases">
        <title>Genome sequence of 2 isolates from Red Sea Mangroves.</title>
        <authorList>
            <person name="Sefrji F."/>
            <person name="Michoud G."/>
            <person name="Merlino G."/>
            <person name="Daffonchio D."/>
        </authorList>
    </citation>
    <scope>NUCLEOTIDE SEQUENCE [LARGE SCALE GENOMIC DNA]</scope>
    <source>
        <strain evidence="3 4">R1DC41</strain>
    </source>
</reference>
<evidence type="ECO:0000259" key="1">
    <source>
        <dbReference type="Pfam" id="PF01336"/>
    </source>
</evidence>
<dbReference type="KEGG" id="mcui:G8O30_09630"/>
<sequence length="315" mass="35620">MIEGRKLRYSLGALKGVPSSALKEILSKREDGPYKNIFDLVLRVSSKLVNRKTLESLILSGALDEFNLNRATLLATIDVAYEHKEFVQPFEDDLFEGDDTFIPEPKVLSVEPMPLMHKLAHEKEVFGFYFSDHPIKMYAKGLRKKGAKSLSAVLKEGSGTAGVYVVDVRRIRTKKGDQMAFLRISDEFSEAEAVVFPDVYKKIGTHLTDQQLLLIKGKVETRNDKKQIIMQDANLLTNILEDDKESVYINIKGGHDASVKEKVKELINSFTGPHSLYIRQESDGRIYEWKNGVSLQDSFLQQLRSLIGNENVVVK</sequence>
<name>A0A7S8HFX8_9BACI</name>
<dbReference type="Gene3D" id="1.10.150.870">
    <property type="match status" value="1"/>
</dbReference>
<protein>
    <recommendedName>
        <fullName evidence="5">DNA polymerase helix-hairpin-helix motif domain-containing protein</fullName>
    </recommendedName>
</protein>
<dbReference type="CDD" id="cd04485">
    <property type="entry name" value="DnaE_OBF"/>
    <property type="match status" value="1"/>
</dbReference>
<evidence type="ECO:0000313" key="3">
    <source>
        <dbReference type="EMBL" id="QPC47212.1"/>
    </source>
</evidence>
<evidence type="ECO:0000259" key="2">
    <source>
        <dbReference type="Pfam" id="PF14579"/>
    </source>
</evidence>
<keyword evidence="4" id="KW-1185">Reference proteome</keyword>
<dbReference type="PANTHER" id="PTHR32294">
    <property type="entry name" value="DNA POLYMERASE III SUBUNIT ALPHA"/>
    <property type="match status" value="1"/>
</dbReference>
<dbReference type="PANTHER" id="PTHR32294:SF0">
    <property type="entry name" value="DNA POLYMERASE III SUBUNIT ALPHA"/>
    <property type="match status" value="1"/>
</dbReference>
<dbReference type="Pfam" id="PF14579">
    <property type="entry name" value="HHH_6"/>
    <property type="match status" value="1"/>
</dbReference>
<dbReference type="AlphaFoldDB" id="A0A7S8HFX8"/>
<dbReference type="InterPro" id="IPR004805">
    <property type="entry name" value="DnaE2/DnaE/PolC"/>
</dbReference>
<dbReference type="Pfam" id="PF01336">
    <property type="entry name" value="tRNA_anti-codon"/>
    <property type="match status" value="1"/>
</dbReference>
<feature type="domain" description="OB" evidence="1">
    <location>
        <begin position="168"/>
        <end position="235"/>
    </location>
</feature>
<organism evidence="3 4">
    <name type="scientific">Mangrovibacillus cuniculi</name>
    <dbReference type="NCBI Taxonomy" id="2593652"/>
    <lineage>
        <taxon>Bacteria</taxon>
        <taxon>Bacillati</taxon>
        <taxon>Bacillota</taxon>
        <taxon>Bacilli</taxon>
        <taxon>Bacillales</taxon>
        <taxon>Bacillaceae</taxon>
        <taxon>Mangrovibacillus</taxon>
    </lineage>
</organism>
<feature type="domain" description="DNA polymerase helix-hairpin-helix motif" evidence="2">
    <location>
        <begin position="2"/>
        <end position="73"/>
    </location>
</feature>
<dbReference type="InterPro" id="IPR004365">
    <property type="entry name" value="NA-bd_OB_tRNA"/>
</dbReference>
<dbReference type="GO" id="GO:0003676">
    <property type="term" value="F:nucleic acid binding"/>
    <property type="evidence" value="ECO:0007669"/>
    <property type="project" value="InterPro"/>
</dbReference>
<evidence type="ECO:0008006" key="5">
    <source>
        <dbReference type="Google" id="ProtNLM"/>
    </source>
</evidence>
<dbReference type="GO" id="GO:0006260">
    <property type="term" value="P:DNA replication"/>
    <property type="evidence" value="ECO:0007669"/>
    <property type="project" value="InterPro"/>
</dbReference>
<dbReference type="Proteomes" id="UP000593626">
    <property type="component" value="Chromosome"/>
</dbReference>
<dbReference type="InterPro" id="IPR029460">
    <property type="entry name" value="DNAPol_HHH"/>
</dbReference>
<gene>
    <name evidence="3" type="ORF">G8O30_09630</name>
</gene>
<dbReference type="EMBL" id="CP049742">
    <property type="protein sequence ID" value="QPC47212.1"/>
    <property type="molecule type" value="Genomic_DNA"/>
</dbReference>